<dbReference type="InterPro" id="IPR027478">
    <property type="entry name" value="LdcA_N"/>
</dbReference>
<dbReference type="CDD" id="cd07062">
    <property type="entry name" value="Peptidase_S66_mccF_like"/>
    <property type="match status" value="1"/>
</dbReference>
<evidence type="ECO:0000256" key="1">
    <source>
        <dbReference type="ARBA" id="ARBA00010233"/>
    </source>
</evidence>
<dbReference type="Gene3D" id="3.40.50.10740">
    <property type="entry name" value="Class I glutamine amidotransferase-like"/>
    <property type="match status" value="1"/>
</dbReference>
<dbReference type="PANTHER" id="PTHR30237">
    <property type="entry name" value="MURAMOYLTETRAPEPTIDE CARBOXYPEPTIDASE"/>
    <property type="match status" value="1"/>
</dbReference>
<evidence type="ECO:0000313" key="10">
    <source>
        <dbReference type="EMBL" id="QAY71048.1"/>
    </source>
</evidence>
<organism evidence="10 11">
    <name type="scientific">Xylanimonas protaetiae</name>
    <dbReference type="NCBI Taxonomy" id="2509457"/>
    <lineage>
        <taxon>Bacteria</taxon>
        <taxon>Bacillati</taxon>
        <taxon>Actinomycetota</taxon>
        <taxon>Actinomycetes</taxon>
        <taxon>Micrococcales</taxon>
        <taxon>Promicromonosporaceae</taxon>
        <taxon>Xylanimonas</taxon>
    </lineage>
</organism>
<dbReference type="AlphaFoldDB" id="A0A4P6FK94"/>
<dbReference type="RefSeq" id="WP_129189375.1">
    <property type="nucleotide sequence ID" value="NZ_CP035493.1"/>
</dbReference>
<dbReference type="PIRSF" id="PIRSF028757">
    <property type="entry name" value="LD-carboxypeptidase"/>
    <property type="match status" value="1"/>
</dbReference>
<name>A0A4P6FK94_9MICO</name>
<feature type="active site" description="Nucleophile" evidence="6">
    <location>
        <position position="115"/>
    </location>
</feature>
<comment type="similarity">
    <text evidence="1">Belongs to the peptidase S66 family.</text>
</comment>
<feature type="domain" description="LD-carboxypeptidase N-terminal" evidence="8">
    <location>
        <begin position="15"/>
        <end position="135"/>
    </location>
</feature>
<dbReference type="InterPro" id="IPR040921">
    <property type="entry name" value="Peptidase_S66C"/>
</dbReference>
<evidence type="ECO:0000313" key="11">
    <source>
        <dbReference type="Proteomes" id="UP000292118"/>
    </source>
</evidence>
<dbReference type="EMBL" id="CP035493">
    <property type="protein sequence ID" value="QAY71048.1"/>
    <property type="molecule type" value="Genomic_DNA"/>
</dbReference>
<dbReference type="Gene3D" id="3.50.30.60">
    <property type="entry name" value="LD-carboxypeptidase A C-terminal domain-like"/>
    <property type="match status" value="1"/>
</dbReference>
<evidence type="ECO:0000256" key="6">
    <source>
        <dbReference type="PIRSR" id="PIRSR028757-1"/>
    </source>
</evidence>
<keyword evidence="11" id="KW-1185">Reference proteome</keyword>
<evidence type="ECO:0000256" key="3">
    <source>
        <dbReference type="ARBA" id="ARBA00022670"/>
    </source>
</evidence>
<dbReference type="SUPFAM" id="SSF52317">
    <property type="entry name" value="Class I glutamine amidotransferase-like"/>
    <property type="match status" value="1"/>
</dbReference>
<dbReference type="Proteomes" id="UP000292118">
    <property type="component" value="Chromosome"/>
</dbReference>
<dbReference type="GO" id="GO:0006508">
    <property type="term" value="P:proteolysis"/>
    <property type="evidence" value="ECO:0007669"/>
    <property type="project" value="UniProtKB-KW"/>
</dbReference>
<dbReference type="OrthoDB" id="9807329at2"/>
<dbReference type="GO" id="GO:0008236">
    <property type="term" value="F:serine-type peptidase activity"/>
    <property type="evidence" value="ECO:0007669"/>
    <property type="project" value="UniProtKB-KW"/>
</dbReference>
<keyword evidence="5" id="KW-0720">Serine protease</keyword>
<proteinExistence type="inferred from homology"/>
<evidence type="ECO:0000256" key="2">
    <source>
        <dbReference type="ARBA" id="ARBA00022645"/>
    </source>
</evidence>
<dbReference type="GO" id="GO:0004180">
    <property type="term" value="F:carboxypeptidase activity"/>
    <property type="evidence" value="ECO:0007669"/>
    <property type="project" value="UniProtKB-KW"/>
</dbReference>
<feature type="compositionally biased region" description="Pro residues" evidence="7">
    <location>
        <begin position="1"/>
        <end position="10"/>
    </location>
</feature>
<dbReference type="InterPro" id="IPR027461">
    <property type="entry name" value="Carboxypeptidase_A_C_sf"/>
</dbReference>
<feature type="domain" description="LD-carboxypeptidase C-terminal" evidence="9">
    <location>
        <begin position="203"/>
        <end position="324"/>
    </location>
</feature>
<dbReference type="InterPro" id="IPR003507">
    <property type="entry name" value="S66_fam"/>
</dbReference>
<dbReference type="InterPro" id="IPR040449">
    <property type="entry name" value="Peptidase_S66_N"/>
</dbReference>
<reference evidence="10 11" key="1">
    <citation type="submission" date="2019-01" db="EMBL/GenBank/DDBJ databases">
        <title>Genome sequencing of strain FW10M-9.</title>
        <authorList>
            <person name="Heo J."/>
            <person name="Kim S.-J."/>
            <person name="Kim J.-S."/>
            <person name="Hong S.-B."/>
            <person name="Kwon S.-W."/>
        </authorList>
    </citation>
    <scope>NUCLEOTIDE SEQUENCE [LARGE SCALE GENOMIC DNA]</scope>
    <source>
        <strain evidence="10 11">FW10M-9</strain>
    </source>
</reference>
<evidence type="ECO:0000259" key="9">
    <source>
        <dbReference type="Pfam" id="PF17676"/>
    </source>
</evidence>
<protein>
    <submittedName>
        <fullName evidence="10">LD-carboxypeptidase</fullName>
    </submittedName>
</protein>
<keyword evidence="2 10" id="KW-0121">Carboxypeptidase</keyword>
<feature type="region of interest" description="Disordered" evidence="7">
    <location>
        <begin position="1"/>
        <end position="21"/>
    </location>
</feature>
<feature type="active site" description="Charge relay system" evidence="6">
    <location>
        <position position="240"/>
    </location>
</feature>
<dbReference type="SUPFAM" id="SSF141986">
    <property type="entry name" value="LD-carboxypeptidase A C-terminal domain-like"/>
    <property type="match status" value="1"/>
</dbReference>
<evidence type="ECO:0000256" key="4">
    <source>
        <dbReference type="ARBA" id="ARBA00022801"/>
    </source>
</evidence>
<keyword evidence="3" id="KW-0645">Protease</keyword>
<feature type="active site" description="Charge relay system" evidence="6">
    <location>
        <position position="309"/>
    </location>
</feature>
<gene>
    <name evidence="10" type="ORF">ET471_14235</name>
</gene>
<evidence type="ECO:0000256" key="5">
    <source>
        <dbReference type="ARBA" id="ARBA00022825"/>
    </source>
</evidence>
<dbReference type="PANTHER" id="PTHR30237:SF2">
    <property type="entry name" value="MUREIN TETRAPEPTIDE CARBOXYPEPTIDASE"/>
    <property type="match status" value="1"/>
</dbReference>
<dbReference type="Pfam" id="PF17676">
    <property type="entry name" value="Peptidase_S66C"/>
    <property type="match status" value="1"/>
</dbReference>
<evidence type="ECO:0000259" key="8">
    <source>
        <dbReference type="Pfam" id="PF02016"/>
    </source>
</evidence>
<evidence type="ECO:0000256" key="7">
    <source>
        <dbReference type="SAM" id="MobiDB-lite"/>
    </source>
</evidence>
<accession>A0A4P6FK94</accession>
<keyword evidence="4" id="KW-0378">Hydrolase</keyword>
<dbReference type="InterPro" id="IPR029062">
    <property type="entry name" value="Class_I_gatase-like"/>
</dbReference>
<dbReference type="KEGG" id="xya:ET471_14235"/>
<sequence length="346" mass="36921">MTLRFPPPLRPGDRIGVTSPSAGVGERAQARIAFSIEWLRRRGYDVVVGDCMSADRWVSAPKEARAAELTAMLTDPTVRAVVPPWGGAGTALDLLDQLDYDALAAAEPTWVVGYSDSTAWMVPLTLRAGLPTLHGDNLADTPYTAPAGLTHWLDLAESTGPVTQHDSHVVAGWHPLATPTATTWKDPRPGTWQLHGTDRLDATGTLIGGCIEVLAGIAGTPYADVRQFGTQHGDLVVYLEAADDDAYTICRNLHHLRYTGWFDHATTILLGRTNAPAGTGDGGMTQHEAALDALGGLDIPIVLDVEIGHVPPHLPLLNGATAHVTVDGDHHEITQTWPRAMPQPAA</sequence>
<dbReference type="Pfam" id="PF02016">
    <property type="entry name" value="Peptidase_S66"/>
    <property type="match status" value="1"/>
</dbReference>